<evidence type="ECO:0000256" key="1">
    <source>
        <dbReference type="SAM" id="MobiDB-lite"/>
    </source>
</evidence>
<sequence>MAPVPTQTILVPSASSSPLPSTSSISLMPFSLAHDGPAPISTYFHPRPFEAATSATSKVEGDAATAHRQASFRGRRIVSSTLALPEGYRGLVYSTTAPSPPTVAVEEEDGTAVEREERAAKRAKRAAASAAALDTADVTTEDSTGLEVADESLTVRRSPRKSTTAASSRARERAVRAAKDKARRKAAQDAAKKGGFSLDSDEDDEDGPMETEPVVAAPAAIANDATEITQPAEGTALFAAGLDGDTSKNTAEAALDESTTADAAAAIVKMDEPMEEAETRSPPPPPLRTLSTVSTASSGIITSTPRPASPVPSPSTKDVQIDHQIPASVAQDDEPVTLARDEKRLVPCLTFDRIEVWNPDWPLAGGKVAENDEVGRAVTEWIGLAAKIHAY</sequence>
<feature type="compositionally biased region" description="Low complexity" evidence="1">
    <location>
        <begin position="10"/>
        <end position="22"/>
    </location>
</feature>
<comment type="caution">
    <text evidence="2">The sequence shown here is derived from an EMBL/GenBank/DDBJ whole genome shotgun (WGS) entry which is preliminary data.</text>
</comment>
<dbReference type="GO" id="GO:0032299">
    <property type="term" value="C:ribonuclease H2 complex"/>
    <property type="evidence" value="ECO:0007669"/>
    <property type="project" value="InterPro"/>
</dbReference>
<evidence type="ECO:0000313" key="3">
    <source>
        <dbReference type="Proteomes" id="UP000237144"/>
    </source>
</evidence>
<dbReference type="AlphaFoldDB" id="A0A2S5BFF2"/>
<dbReference type="CDD" id="cd09271">
    <property type="entry name" value="RNase_H2-C"/>
    <property type="match status" value="1"/>
</dbReference>
<feature type="region of interest" description="Disordered" evidence="1">
    <location>
        <begin position="272"/>
        <end position="319"/>
    </location>
</feature>
<gene>
    <name evidence="2" type="ORF">BMF94_1392</name>
</gene>
<keyword evidence="3" id="KW-1185">Reference proteome</keyword>
<dbReference type="PANTHER" id="PTHR47204">
    <property type="entry name" value="OS02G0168900 PROTEIN"/>
    <property type="match status" value="1"/>
</dbReference>
<feature type="compositionally biased region" description="Acidic residues" evidence="1">
    <location>
        <begin position="199"/>
        <end position="209"/>
    </location>
</feature>
<feature type="compositionally biased region" description="Polar residues" evidence="1">
    <location>
        <begin position="293"/>
        <end position="306"/>
    </location>
</feature>
<feature type="region of interest" description="Disordered" evidence="1">
    <location>
        <begin position="95"/>
        <end position="213"/>
    </location>
</feature>
<dbReference type="Gene3D" id="2.40.128.680">
    <property type="match status" value="1"/>
</dbReference>
<name>A0A2S5BFF2_9BASI</name>
<evidence type="ECO:0000313" key="2">
    <source>
        <dbReference type="EMBL" id="POY75490.1"/>
    </source>
</evidence>
<protein>
    <submittedName>
        <fullName evidence="2">Uncharacterized protein</fullName>
    </submittedName>
</protein>
<feature type="compositionally biased region" description="Basic and acidic residues" evidence="1">
    <location>
        <begin position="169"/>
        <end position="192"/>
    </location>
</feature>
<dbReference type="GO" id="GO:0006401">
    <property type="term" value="P:RNA catabolic process"/>
    <property type="evidence" value="ECO:0007669"/>
    <property type="project" value="InterPro"/>
</dbReference>
<dbReference type="Pfam" id="PF08615">
    <property type="entry name" value="RNase_H2_suC"/>
    <property type="match status" value="1"/>
</dbReference>
<feature type="region of interest" description="Disordered" evidence="1">
    <location>
        <begin position="1"/>
        <end position="22"/>
    </location>
</feature>
<proteinExistence type="predicted"/>
<dbReference type="PANTHER" id="PTHR47204:SF1">
    <property type="entry name" value="RIBONUCLEASE H2 SUBUNIT C"/>
    <property type="match status" value="1"/>
</dbReference>
<dbReference type="Proteomes" id="UP000237144">
    <property type="component" value="Unassembled WGS sequence"/>
</dbReference>
<dbReference type="OrthoDB" id="6222486at2759"/>
<dbReference type="InterPro" id="IPR013924">
    <property type="entry name" value="RNase_H2_suC"/>
</dbReference>
<organism evidence="2 3">
    <name type="scientific">Rhodotorula taiwanensis</name>
    <dbReference type="NCBI Taxonomy" id="741276"/>
    <lineage>
        <taxon>Eukaryota</taxon>
        <taxon>Fungi</taxon>
        <taxon>Dikarya</taxon>
        <taxon>Basidiomycota</taxon>
        <taxon>Pucciniomycotina</taxon>
        <taxon>Microbotryomycetes</taxon>
        <taxon>Sporidiobolales</taxon>
        <taxon>Sporidiobolaceae</taxon>
        <taxon>Rhodotorula</taxon>
    </lineage>
</organism>
<dbReference type="EMBL" id="PJQD01000014">
    <property type="protein sequence ID" value="POY75490.1"/>
    <property type="molecule type" value="Genomic_DNA"/>
</dbReference>
<feature type="compositionally biased region" description="Low complexity" evidence="1">
    <location>
        <begin position="126"/>
        <end position="138"/>
    </location>
</feature>
<reference evidence="2 3" key="1">
    <citation type="journal article" date="2018" name="Front. Microbiol.">
        <title>Prospects for Fungal Bioremediation of Acidic Radioactive Waste Sites: Characterization and Genome Sequence of Rhodotorula taiwanensis MD1149.</title>
        <authorList>
            <person name="Tkavc R."/>
            <person name="Matrosova V.Y."/>
            <person name="Grichenko O.E."/>
            <person name="Gostincar C."/>
            <person name="Volpe R.P."/>
            <person name="Klimenkova P."/>
            <person name="Gaidamakova E.K."/>
            <person name="Zhou C.E."/>
            <person name="Stewart B.J."/>
            <person name="Lyman M.G."/>
            <person name="Malfatti S.A."/>
            <person name="Rubinfeld B."/>
            <person name="Courtot M."/>
            <person name="Singh J."/>
            <person name="Dalgard C.L."/>
            <person name="Hamilton T."/>
            <person name="Frey K.G."/>
            <person name="Gunde-Cimerman N."/>
            <person name="Dugan L."/>
            <person name="Daly M.J."/>
        </authorList>
    </citation>
    <scope>NUCLEOTIDE SEQUENCE [LARGE SCALE GENOMIC DNA]</scope>
    <source>
        <strain evidence="2 3">MD1149</strain>
    </source>
</reference>
<dbReference type="STRING" id="741276.A0A2S5BFF2"/>
<accession>A0A2S5BFF2</accession>